<dbReference type="EMBL" id="CM029048">
    <property type="protein sequence ID" value="KAG2576519.1"/>
    <property type="molecule type" value="Genomic_DNA"/>
</dbReference>
<dbReference type="PANTHER" id="PTHR33065">
    <property type="entry name" value="OS07G0486400 PROTEIN"/>
    <property type="match status" value="1"/>
</dbReference>
<keyword evidence="4" id="KW-1185">Reference proteome</keyword>
<evidence type="ECO:0000259" key="2">
    <source>
        <dbReference type="Pfam" id="PF20241"/>
    </source>
</evidence>
<feature type="chain" id="PRO_5035742764" description="DUF6598 domain-containing protein" evidence="1">
    <location>
        <begin position="20"/>
        <end position="394"/>
    </location>
</feature>
<reference evidence="3" key="1">
    <citation type="submission" date="2020-05" db="EMBL/GenBank/DDBJ databases">
        <title>WGS assembly of Panicum virgatum.</title>
        <authorList>
            <person name="Lovell J.T."/>
            <person name="Jenkins J."/>
            <person name="Shu S."/>
            <person name="Juenger T.E."/>
            <person name="Schmutz J."/>
        </authorList>
    </citation>
    <scope>NUCLEOTIDE SEQUENCE</scope>
    <source>
        <strain evidence="3">AP13</strain>
    </source>
</reference>
<proteinExistence type="predicted"/>
<dbReference type="AlphaFoldDB" id="A0A8T0QU44"/>
<feature type="domain" description="DUF6598" evidence="2">
    <location>
        <begin position="153"/>
        <end position="377"/>
    </location>
</feature>
<accession>A0A8T0QU44</accession>
<dbReference type="Proteomes" id="UP000823388">
    <property type="component" value="Chromosome 6N"/>
</dbReference>
<organism evidence="3 4">
    <name type="scientific">Panicum virgatum</name>
    <name type="common">Blackwell switchgrass</name>
    <dbReference type="NCBI Taxonomy" id="38727"/>
    <lineage>
        <taxon>Eukaryota</taxon>
        <taxon>Viridiplantae</taxon>
        <taxon>Streptophyta</taxon>
        <taxon>Embryophyta</taxon>
        <taxon>Tracheophyta</taxon>
        <taxon>Spermatophyta</taxon>
        <taxon>Magnoliopsida</taxon>
        <taxon>Liliopsida</taxon>
        <taxon>Poales</taxon>
        <taxon>Poaceae</taxon>
        <taxon>PACMAD clade</taxon>
        <taxon>Panicoideae</taxon>
        <taxon>Panicodae</taxon>
        <taxon>Paniceae</taxon>
        <taxon>Panicinae</taxon>
        <taxon>Panicum</taxon>
        <taxon>Panicum sect. Hiantes</taxon>
    </lineage>
</organism>
<protein>
    <recommendedName>
        <fullName evidence="2">DUF6598 domain-containing protein</fullName>
    </recommendedName>
</protein>
<evidence type="ECO:0000256" key="1">
    <source>
        <dbReference type="SAM" id="SignalP"/>
    </source>
</evidence>
<keyword evidence="1" id="KW-0732">Signal</keyword>
<feature type="signal peptide" evidence="1">
    <location>
        <begin position="1"/>
        <end position="19"/>
    </location>
</feature>
<dbReference type="InterPro" id="IPR046533">
    <property type="entry name" value="DUF6598"/>
</dbReference>
<dbReference type="Pfam" id="PF20241">
    <property type="entry name" value="DUF6598"/>
    <property type="match status" value="1"/>
</dbReference>
<evidence type="ECO:0000313" key="4">
    <source>
        <dbReference type="Proteomes" id="UP000823388"/>
    </source>
</evidence>
<name>A0A8T0QU44_PANVG</name>
<gene>
    <name evidence="3" type="ORF">PVAP13_6NG024200</name>
</gene>
<comment type="caution">
    <text evidence="3">The sequence shown here is derived from an EMBL/GenBank/DDBJ whole genome shotgun (WGS) entry which is preliminary data.</text>
</comment>
<dbReference type="PANTHER" id="PTHR33065:SF98">
    <property type="entry name" value="DUF6598 DOMAIN-CONTAINING PROTEIN"/>
    <property type="match status" value="1"/>
</dbReference>
<dbReference type="OrthoDB" id="590004at2759"/>
<evidence type="ECO:0000313" key="3">
    <source>
        <dbReference type="EMBL" id="KAG2576519.1"/>
    </source>
</evidence>
<sequence length="394" mass="44768">MGMLHLALASMALQYSGLAHEGDAVQPAFIGHEDDVQSLFADEEDDVLSDTDYELPKAQELAGFIEKLGPVEHEERLTLMKASFGIPLEPLLGHAFHPLPECSRDQKHVGDRVWHEYYRMNRLLETNLPAMRYTQCNDPSAGQQCFHRPTPILQIFNVKVQTCLADVTGRVEVYGIVAVRDDEDYCRNYLFSRSRENPLDISLTGGYLRLLSPRRGMSMKFNCLIEVDIRVKTLGDDGTEDKTLADGCMEFVEGRIYYERFSRCSMSGPYGSVAFDYIIFREGFDLTIELDLLEVPEGGFSMQMCGYTTAQKNYYAFIDKNCRDCDSFVSSTGKFLQYFVAAVHIDDYFLVDFAEGKSPLIFKPTIHGSEEKEYSFEHGALVSVKVSWSTVWYI</sequence>